<dbReference type="NCBIfam" id="NF004862">
    <property type="entry name" value="PRK06222.1"/>
    <property type="match status" value="1"/>
</dbReference>
<evidence type="ECO:0000313" key="3">
    <source>
        <dbReference type="EMBL" id="QPJ61602.1"/>
    </source>
</evidence>
<dbReference type="KEGG" id="nli:G3M70_06770"/>
<dbReference type="GO" id="GO:0050660">
    <property type="term" value="F:flavin adenine dinucleotide binding"/>
    <property type="evidence" value="ECO:0007669"/>
    <property type="project" value="InterPro"/>
</dbReference>
<protein>
    <submittedName>
        <fullName evidence="3">Sulfide/dihydroorotate dehydrogenase-like FAD/NAD-binding protein</fullName>
    </submittedName>
</protein>
<gene>
    <name evidence="3" type="ORF">G3M70_06770</name>
</gene>
<dbReference type="PANTHER" id="PTHR43513">
    <property type="entry name" value="DIHYDROOROTATE DEHYDROGENASE B (NAD(+)), ELECTRON TRANSFER SUBUNIT"/>
    <property type="match status" value="1"/>
</dbReference>
<dbReference type="InterPro" id="IPR001433">
    <property type="entry name" value="OxRdtase_FAD/NAD-bd"/>
</dbReference>
<dbReference type="InterPro" id="IPR017927">
    <property type="entry name" value="FAD-bd_FR_type"/>
</dbReference>
<reference evidence="3 4" key="1">
    <citation type="submission" date="2020-02" db="EMBL/GenBank/DDBJ databases">
        <title>Genomic and physiological characterization of two novel Nitrospinaceae genera.</title>
        <authorList>
            <person name="Mueller A.J."/>
            <person name="Jung M.-Y."/>
            <person name="Strachan C.R."/>
            <person name="Herbold C.W."/>
            <person name="Kirkegaard R.H."/>
            <person name="Daims H."/>
        </authorList>
    </citation>
    <scope>NUCLEOTIDE SEQUENCE [LARGE SCALE GENOMIC DNA]</scope>
    <source>
        <strain evidence="3">EB</strain>
    </source>
</reference>
<dbReference type="InterPro" id="IPR012165">
    <property type="entry name" value="Cyt_c3_hydrogenase_gsu"/>
</dbReference>
<dbReference type="EMBL" id="CP048685">
    <property type="protein sequence ID" value="QPJ61602.1"/>
    <property type="molecule type" value="Genomic_DNA"/>
</dbReference>
<dbReference type="Gene3D" id="2.40.30.10">
    <property type="entry name" value="Translation factors"/>
    <property type="match status" value="1"/>
</dbReference>
<dbReference type="Pfam" id="PF00175">
    <property type="entry name" value="NAD_binding_1"/>
    <property type="match status" value="1"/>
</dbReference>
<dbReference type="GO" id="GO:0016491">
    <property type="term" value="F:oxidoreductase activity"/>
    <property type="evidence" value="ECO:0007669"/>
    <property type="project" value="InterPro"/>
</dbReference>
<dbReference type="PIRSF" id="PIRSF006816">
    <property type="entry name" value="Cyc3_hyd_g"/>
    <property type="match status" value="1"/>
</dbReference>
<organism evidence="3 4">
    <name type="scientific">Candidatus Nitronauta litoralis</name>
    <dbReference type="NCBI Taxonomy" id="2705533"/>
    <lineage>
        <taxon>Bacteria</taxon>
        <taxon>Pseudomonadati</taxon>
        <taxon>Nitrospinota/Tectimicrobiota group</taxon>
        <taxon>Nitrospinota</taxon>
        <taxon>Nitrospinia</taxon>
        <taxon>Nitrospinales</taxon>
        <taxon>Nitrospinaceae</taxon>
        <taxon>Candidatus Nitronauta</taxon>
    </lineage>
</organism>
<feature type="binding site" evidence="1">
    <location>
        <position position="225"/>
    </location>
    <ligand>
        <name>[2Fe-2S] cluster</name>
        <dbReference type="ChEBI" id="CHEBI:190135"/>
    </ligand>
</feature>
<dbReference type="CDD" id="cd06219">
    <property type="entry name" value="DHOD_e_trans_like1"/>
    <property type="match status" value="1"/>
</dbReference>
<keyword evidence="1" id="KW-0408">Iron</keyword>
<evidence type="ECO:0000259" key="2">
    <source>
        <dbReference type="PROSITE" id="PS51384"/>
    </source>
</evidence>
<evidence type="ECO:0000313" key="4">
    <source>
        <dbReference type="Proteomes" id="UP000594688"/>
    </source>
</evidence>
<dbReference type="AlphaFoldDB" id="A0A7T0BVJ8"/>
<comment type="cofactor">
    <cofactor evidence="1">
        <name>[2Fe-2S] cluster</name>
        <dbReference type="ChEBI" id="CHEBI:190135"/>
    </cofactor>
    <text evidence="1">Binds 1 [2Fe-2S] cluster per subunit.</text>
</comment>
<sequence>MFEILNKSHEGSDNYRFDIQAPLIAKKARPGQFIILRLDEHGERIPLTLCDWNMTSGSITVFIHVVGKSSLQMASMDKGQSILDIVGPLGNPTKIDNFGRVVLVGGGTGIAAIHPIAKSLTKAGNHTISILGAKTQNHLVLLDEMKQVSSEVRLVTNDGSSGTKGFVTDELRSIMASHETIHRVIAVGPLVMMKAVADLTRSRQIKTLASMNPLMVDGTGMCGACRVTVGGEMKFACVDGPEFDAHEVDFDGVINRMKTYTMEEREASEHYQQEHGDLCRLSETPEIG</sequence>
<dbReference type="InterPro" id="IPR039261">
    <property type="entry name" value="FNR_nucleotide-bd"/>
</dbReference>
<feature type="binding site" evidence="1">
    <location>
        <position position="222"/>
    </location>
    <ligand>
        <name>[2Fe-2S] cluster</name>
        <dbReference type="ChEBI" id="CHEBI:190135"/>
    </ligand>
</feature>
<keyword evidence="1" id="KW-0479">Metal-binding</keyword>
<dbReference type="GO" id="GO:0046872">
    <property type="term" value="F:metal ion binding"/>
    <property type="evidence" value="ECO:0007669"/>
    <property type="project" value="UniProtKB-KW"/>
</dbReference>
<dbReference type="GO" id="GO:0051537">
    <property type="term" value="F:2 iron, 2 sulfur cluster binding"/>
    <property type="evidence" value="ECO:0007669"/>
    <property type="project" value="UniProtKB-KW"/>
</dbReference>
<dbReference type="GO" id="GO:0006221">
    <property type="term" value="P:pyrimidine nucleotide biosynthetic process"/>
    <property type="evidence" value="ECO:0007669"/>
    <property type="project" value="InterPro"/>
</dbReference>
<dbReference type="Pfam" id="PF10418">
    <property type="entry name" value="DHODB_Fe-S_bind"/>
    <property type="match status" value="1"/>
</dbReference>
<dbReference type="InterPro" id="IPR019480">
    <property type="entry name" value="Dihydroorotate_DH_Fe-S-bd"/>
</dbReference>
<dbReference type="SUPFAM" id="SSF52343">
    <property type="entry name" value="Ferredoxin reductase-like, C-terminal NADP-linked domain"/>
    <property type="match status" value="1"/>
</dbReference>
<accession>A0A7T0BVJ8</accession>
<feature type="binding site" evidence="1">
    <location>
        <position position="237"/>
    </location>
    <ligand>
        <name>[2Fe-2S] cluster</name>
        <dbReference type="ChEBI" id="CHEBI:190135"/>
    </ligand>
</feature>
<dbReference type="Proteomes" id="UP000594688">
    <property type="component" value="Chromosome"/>
</dbReference>
<evidence type="ECO:0000256" key="1">
    <source>
        <dbReference type="PIRSR" id="PIRSR006816-2"/>
    </source>
</evidence>
<dbReference type="PANTHER" id="PTHR43513:SF3">
    <property type="entry name" value="DIHYDROOROTATE DEHYDROGENASE B (NAD(+)), ELECTRON TRANSFER SUBUNIT-RELATED"/>
    <property type="match status" value="1"/>
</dbReference>
<dbReference type="SUPFAM" id="SSF63380">
    <property type="entry name" value="Riboflavin synthase domain-like"/>
    <property type="match status" value="1"/>
</dbReference>
<proteinExistence type="predicted"/>
<dbReference type="Gene3D" id="3.40.50.80">
    <property type="entry name" value="Nucleotide-binding domain of ferredoxin-NADP reductase (FNR) module"/>
    <property type="match status" value="1"/>
</dbReference>
<dbReference type="InterPro" id="IPR050353">
    <property type="entry name" value="PyrK_electron_transfer"/>
</dbReference>
<dbReference type="PROSITE" id="PS51384">
    <property type="entry name" value="FAD_FR"/>
    <property type="match status" value="1"/>
</dbReference>
<keyword evidence="1" id="KW-0001">2Fe-2S</keyword>
<name>A0A7T0BVJ8_9BACT</name>
<feature type="domain" description="FAD-binding FR-type" evidence="2">
    <location>
        <begin position="1"/>
        <end position="95"/>
    </location>
</feature>
<keyword evidence="1" id="KW-0411">Iron-sulfur</keyword>
<dbReference type="InterPro" id="IPR017938">
    <property type="entry name" value="Riboflavin_synthase-like_b-brl"/>
</dbReference>